<evidence type="ECO:0000313" key="2">
    <source>
        <dbReference type="EMBL" id="KIY91577.1"/>
    </source>
</evidence>
<dbReference type="KEGG" id="mng:MNEG_16387"/>
<protein>
    <submittedName>
        <fullName evidence="2">Uncharacterized protein</fullName>
    </submittedName>
</protein>
<reference evidence="2 3" key="1">
    <citation type="journal article" date="2013" name="BMC Genomics">
        <title>Reconstruction of the lipid metabolism for the microalga Monoraphidium neglectum from its genome sequence reveals characteristics suitable for biofuel production.</title>
        <authorList>
            <person name="Bogen C."/>
            <person name="Al-Dilaimi A."/>
            <person name="Albersmeier A."/>
            <person name="Wichmann J."/>
            <person name="Grundmann M."/>
            <person name="Rupp O."/>
            <person name="Lauersen K.J."/>
            <person name="Blifernez-Klassen O."/>
            <person name="Kalinowski J."/>
            <person name="Goesmann A."/>
            <person name="Mussgnug J.H."/>
            <person name="Kruse O."/>
        </authorList>
    </citation>
    <scope>NUCLEOTIDE SEQUENCE [LARGE SCALE GENOMIC DNA]</scope>
    <source>
        <strain evidence="2 3">SAG 48.87</strain>
    </source>
</reference>
<organism evidence="2 3">
    <name type="scientific">Monoraphidium neglectum</name>
    <dbReference type="NCBI Taxonomy" id="145388"/>
    <lineage>
        <taxon>Eukaryota</taxon>
        <taxon>Viridiplantae</taxon>
        <taxon>Chlorophyta</taxon>
        <taxon>core chlorophytes</taxon>
        <taxon>Chlorophyceae</taxon>
        <taxon>CS clade</taxon>
        <taxon>Sphaeropleales</taxon>
        <taxon>Selenastraceae</taxon>
        <taxon>Monoraphidium</taxon>
    </lineage>
</organism>
<feature type="compositionally biased region" description="Low complexity" evidence="1">
    <location>
        <begin position="1"/>
        <end position="20"/>
    </location>
</feature>
<sequence length="64" mass="6283">AAAPSATSASAPASLAASHSCTTRATSSHSPPQKWSAPETSFTSRGPAPGVASWRATASRSCPA</sequence>
<feature type="non-terminal residue" evidence="2">
    <location>
        <position position="1"/>
    </location>
</feature>
<dbReference type="RefSeq" id="XP_013890597.1">
    <property type="nucleotide sequence ID" value="XM_014035143.1"/>
</dbReference>
<feature type="region of interest" description="Disordered" evidence="1">
    <location>
        <begin position="1"/>
        <end position="64"/>
    </location>
</feature>
<dbReference type="AlphaFoldDB" id="A0A0D2IUG2"/>
<proteinExistence type="predicted"/>
<feature type="compositionally biased region" description="Polar residues" evidence="1">
    <location>
        <begin position="21"/>
        <end position="44"/>
    </location>
</feature>
<dbReference type="GeneID" id="25734141"/>
<keyword evidence="3" id="KW-1185">Reference proteome</keyword>
<evidence type="ECO:0000256" key="1">
    <source>
        <dbReference type="SAM" id="MobiDB-lite"/>
    </source>
</evidence>
<evidence type="ECO:0000313" key="3">
    <source>
        <dbReference type="Proteomes" id="UP000054498"/>
    </source>
</evidence>
<name>A0A0D2IUG2_9CHLO</name>
<gene>
    <name evidence="2" type="ORF">MNEG_16387</name>
</gene>
<feature type="non-terminal residue" evidence="2">
    <location>
        <position position="64"/>
    </location>
</feature>
<accession>A0A0D2IUG2</accession>
<dbReference type="Proteomes" id="UP000054498">
    <property type="component" value="Unassembled WGS sequence"/>
</dbReference>
<dbReference type="EMBL" id="KK106521">
    <property type="protein sequence ID" value="KIY91577.1"/>
    <property type="molecule type" value="Genomic_DNA"/>
</dbReference>